<name>A0AA36HBB1_CYLNA</name>
<evidence type="ECO:0000313" key="2">
    <source>
        <dbReference type="Proteomes" id="UP001176961"/>
    </source>
</evidence>
<dbReference type="Proteomes" id="UP001176961">
    <property type="component" value="Unassembled WGS sequence"/>
</dbReference>
<dbReference type="EMBL" id="CATQJL010000316">
    <property type="protein sequence ID" value="CAJ0607196.1"/>
    <property type="molecule type" value="Genomic_DNA"/>
</dbReference>
<dbReference type="PANTHER" id="PTHR22989">
    <property type="entry name" value="UNCHARACTERIZED DUF13 C.ELEGANS"/>
    <property type="match status" value="1"/>
</dbReference>
<sequence>MAVVITWLIDCTSEVLSDPNINAKELAKLDRGLKRRRPPSISQMDYLFSSTFVVIAFVFLCSTIKWSRTFSSSEFRTRYIVNSYQYDILPEAEKSYDDWHSCMTSILLPVSNIDKLWSSFSKTVETCRQRTAMRKLHLTEIKGGQENKYHIFNDTDNTPSVVITLGVGWDALAEQKLRKRLPNDSIFFGADPIYEINDQLYSTVGTFFPIAVGNETKVTKAYVMPKELGGNFGIGV</sequence>
<accession>A0AA36HBB1</accession>
<dbReference type="AlphaFoldDB" id="A0AA36HBB1"/>
<dbReference type="PANTHER" id="PTHR22989:SF3">
    <property type="entry name" value="METHYLTRANSFERASE FKBM DOMAIN-CONTAINING PROTEIN"/>
    <property type="match status" value="1"/>
</dbReference>
<reference evidence="1" key="1">
    <citation type="submission" date="2023-07" db="EMBL/GenBank/DDBJ databases">
        <authorList>
            <consortium name="CYATHOMIX"/>
        </authorList>
    </citation>
    <scope>NUCLEOTIDE SEQUENCE</scope>
    <source>
        <strain evidence="1">N/A</strain>
    </source>
</reference>
<organism evidence="1 2">
    <name type="scientific">Cylicocyclus nassatus</name>
    <name type="common">Nematode worm</name>
    <dbReference type="NCBI Taxonomy" id="53992"/>
    <lineage>
        <taxon>Eukaryota</taxon>
        <taxon>Metazoa</taxon>
        <taxon>Ecdysozoa</taxon>
        <taxon>Nematoda</taxon>
        <taxon>Chromadorea</taxon>
        <taxon>Rhabditida</taxon>
        <taxon>Rhabditina</taxon>
        <taxon>Rhabditomorpha</taxon>
        <taxon>Strongyloidea</taxon>
        <taxon>Strongylidae</taxon>
        <taxon>Cylicocyclus</taxon>
    </lineage>
</organism>
<proteinExistence type="predicted"/>
<keyword evidence="2" id="KW-1185">Reference proteome</keyword>
<evidence type="ECO:0000313" key="1">
    <source>
        <dbReference type="EMBL" id="CAJ0607196.1"/>
    </source>
</evidence>
<comment type="caution">
    <text evidence="1">The sequence shown here is derived from an EMBL/GenBank/DDBJ whole genome shotgun (WGS) entry which is preliminary data.</text>
</comment>
<gene>
    <name evidence="1" type="ORF">CYNAS_LOCUS19179</name>
</gene>
<protein>
    <submittedName>
        <fullName evidence="1">Uncharacterized protein</fullName>
    </submittedName>
</protein>